<keyword evidence="1" id="KW-0472">Membrane</keyword>
<evidence type="ECO:0000256" key="1">
    <source>
        <dbReference type="SAM" id="Phobius"/>
    </source>
</evidence>
<evidence type="ECO:0000313" key="2">
    <source>
        <dbReference type="EMBL" id="TQV71391.1"/>
    </source>
</evidence>
<dbReference type="AlphaFoldDB" id="A0A545T2E9"/>
<keyword evidence="1" id="KW-0812">Transmembrane</keyword>
<dbReference type="Proteomes" id="UP000317839">
    <property type="component" value="Unassembled WGS sequence"/>
</dbReference>
<evidence type="ECO:0008006" key="4">
    <source>
        <dbReference type="Google" id="ProtNLM"/>
    </source>
</evidence>
<keyword evidence="3" id="KW-1185">Reference proteome</keyword>
<dbReference type="RefSeq" id="WP_142943789.1">
    <property type="nucleotide sequence ID" value="NZ_VIKR01000006.1"/>
</dbReference>
<keyword evidence="1" id="KW-1133">Transmembrane helix</keyword>
<gene>
    <name evidence="2" type="ORF">FLL45_19745</name>
</gene>
<reference evidence="2 3" key="1">
    <citation type="submission" date="2019-06" db="EMBL/GenBank/DDBJ databases">
        <title>Draft genome of Aliikangiella marina GYP-15.</title>
        <authorList>
            <person name="Wang G."/>
        </authorList>
    </citation>
    <scope>NUCLEOTIDE SEQUENCE [LARGE SCALE GENOMIC DNA]</scope>
    <source>
        <strain evidence="2 3">GYP-15</strain>
    </source>
</reference>
<evidence type="ECO:0000313" key="3">
    <source>
        <dbReference type="Proteomes" id="UP000317839"/>
    </source>
</evidence>
<name>A0A545T2E9_9GAMM</name>
<comment type="caution">
    <text evidence="2">The sequence shown here is derived from an EMBL/GenBank/DDBJ whole genome shotgun (WGS) entry which is preliminary data.</text>
</comment>
<feature type="transmembrane region" description="Helical" evidence="1">
    <location>
        <begin position="46"/>
        <end position="67"/>
    </location>
</feature>
<organism evidence="2 3">
    <name type="scientific">Aliikangiella marina</name>
    <dbReference type="NCBI Taxonomy" id="1712262"/>
    <lineage>
        <taxon>Bacteria</taxon>
        <taxon>Pseudomonadati</taxon>
        <taxon>Pseudomonadota</taxon>
        <taxon>Gammaproteobacteria</taxon>
        <taxon>Oceanospirillales</taxon>
        <taxon>Pleioneaceae</taxon>
        <taxon>Aliikangiella</taxon>
    </lineage>
</organism>
<feature type="transmembrane region" description="Helical" evidence="1">
    <location>
        <begin position="79"/>
        <end position="98"/>
    </location>
</feature>
<dbReference type="OrthoDB" id="7057338at2"/>
<protein>
    <recommendedName>
        <fullName evidence="4">Type IV pilin accessory protein</fullName>
    </recommendedName>
</protein>
<dbReference type="EMBL" id="VIKR01000006">
    <property type="protein sequence ID" value="TQV71391.1"/>
    <property type="molecule type" value="Genomic_DNA"/>
</dbReference>
<sequence length="250" mass="28538">MKRLLIAKTKATTIHLLISVAVILVFLLLLKNLWYPGPLFKIENVWQGLQILIPVDAVLGPILTFIIFKPGKKSLKLDLSIIGGLQLAALLYGGLIIYQQRPVLFTFVVDRFETVLASDGVLENINQDRLIKQKAGPIYLTYALPAQNDQERQDFLFNGVQFKKLPERHYPLKDYMDQIAAKSLELERFNPKDANHPILEEFRKTYDAENTLLLKLQASTGETIVVAINKNTSQIINYLDIDPWEEYSSR</sequence>
<proteinExistence type="predicted"/>
<feature type="transmembrane region" description="Helical" evidence="1">
    <location>
        <begin position="12"/>
        <end position="34"/>
    </location>
</feature>
<accession>A0A545T2E9</accession>